<feature type="compositionally biased region" description="Pro residues" evidence="1">
    <location>
        <begin position="337"/>
        <end position="355"/>
    </location>
</feature>
<accession>A0AAE0FEJ1</accession>
<feature type="region of interest" description="Disordered" evidence="1">
    <location>
        <begin position="92"/>
        <end position="123"/>
    </location>
</feature>
<dbReference type="EMBL" id="LGRX02019688">
    <property type="protein sequence ID" value="KAK3258252.1"/>
    <property type="molecule type" value="Genomic_DNA"/>
</dbReference>
<gene>
    <name evidence="2" type="ORF">CYMTET_32695</name>
</gene>
<proteinExistence type="predicted"/>
<feature type="non-terminal residue" evidence="2">
    <location>
        <position position="1"/>
    </location>
</feature>
<keyword evidence="3" id="KW-1185">Reference proteome</keyword>
<evidence type="ECO:0000313" key="2">
    <source>
        <dbReference type="EMBL" id="KAK3258252.1"/>
    </source>
</evidence>
<sequence length="437" mass="47322">LTESSMMGRGEPVSFTWNETLKSVRFNVTAHTTIDFMAEGGTVRRLLRRSAPRREAQLAGSGGWRRRRSADVDAEVLSMRSGETIAHSATAWLFSTPPPSPPPCPSPPTTPADPTAVPPHHAPSPPVAYTAALKLFITDEMANGTHRHVSLLDKSPNSSSFGTRVAFAMIKLTESSMMGRGEPVSFIWNETLKSVRFNVTAHTTIDFMAEVWLAAELVPMVDAEMISMRSDETIAHTEYYHMQLFSTPPPTTIEAYFSGAANSTCVRLLEPTTDVDRIEIHTTSVPAEAGPLSWELSTASATFDLCGFVVGTYQLEGEVYFHSGGIARQNGTVIIYNPPPPPSPPPPPASPLPHPPLRRLHQAPPPPSPCLHLPSSLQPARSLQFAPILLHPAPLSSFLPFPPSLPPPPPSPPPASESPPPSSPLSTHHLRRHPPLT</sequence>
<feature type="compositionally biased region" description="Pro residues" evidence="1">
    <location>
        <begin position="400"/>
        <end position="423"/>
    </location>
</feature>
<feature type="region of interest" description="Disordered" evidence="1">
    <location>
        <begin position="400"/>
        <end position="437"/>
    </location>
</feature>
<evidence type="ECO:0000256" key="1">
    <source>
        <dbReference type="SAM" id="MobiDB-lite"/>
    </source>
</evidence>
<name>A0AAE0FEJ1_9CHLO</name>
<organism evidence="2 3">
    <name type="scientific">Cymbomonas tetramitiformis</name>
    <dbReference type="NCBI Taxonomy" id="36881"/>
    <lineage>
        <taxon>Eukaryota</taxon>
        <taxon>Viridiplantae</taxon>
        <taxon>Chlorophyta</taxon>
        <taxon>Pyramimonadophyceae</taxon>
        <taxon>Pyramimonadales</taxon>
        <taxon>Pyramimonadaceae</taxon>
        <taxon>Cymbomonas</taxon>
    </lineage>
</organism>
<comment type="caution">
    <text evidence="2">The sequence shown here is derived from an EMBL/GenBank/DDBJ whole genome shotgun (WGS) entry which is preliminary data.</text>
</comment>
<feature type="compositionally biased region" description="Basic residues" evidence="1">
    <location>
        <begin position="428"/>
        <end position="437"/>
    </location>
</feature>
<dbReference type="AlphaFoldDB" id="A0AAE0FEJ1"/>
<feature type="region of interest" description="Disordered" evidence="1">
    <location>
        <begin position="332"/>
        <end position="375"/>
    </location>
</feature>
<protein>
    <submittedName>
        <fullName evidence="2">Uncharacterized protein</fullName>
    </submittedName>
</protein>
<evidence type="ECO:0000313" key="3">
    <source>
        <dbReference type="Proteomes" id="UP001190700"/>
    </source>
</evidence>
<reference evidence="2 3" key="1">
    <citation type="journal article" date="2015" name="Genome Biol. Evol.">
        <title>Comparative Genomics of a Bacterivorous Green Alga Reveals Evolutionary Causalities and Consequences of Phago-Mixotrophic Mode of Nutrition.</title>
        <authorList>
            <person name="Burns J.A."/>
            <person name="Paasch A."/>
            <person name="Narechania A."/>
            <person name="Kim E."/>
        </authorList>
    </citation>
    <scope>NUCLEOTIDE SEQUENCE [LARGE SCALE GENOMIC DNA]</scope>
    <source>
        <strain evidence="2 3">PLY_AMNH</strain>
    </source>
</reference>
<dbReference type="Proteomes" id="UP001190700">
    <property type="component" value="Unassembled WGS sequence"/>
</dbReference>
<dbReference type="PRINTS" id="PR01217">
    <property type="entry name" value="PRICHEXTENSN"/>
</dbReference>
<feature type="compositionally biased region" description="Pro residues" evidence="1">
    <location>
        <begin position="96"/>
        <end position="123"/>
    </location>
</feature>